<dbReference type="GO" id="GO:0031424">
    <property type="term" value="P:keratinization"/>
    <property type="evidence" value="ECO:0007669"/>
    <property type="project" value="TreeGrafter"/>
</dbReference>
<evidence type="ECO:0000313" key="7">
    <source>
        <dbReference type="Proteomes" id="UP000001645"/>
    </source>
</evidence>
<name>A0A803YRL6_MELGA</name>
<evidence type="ECO:0000313" key="6">
    <source>
        <dbReference type="Ensembl" id="ENSMGAP00000034414.1"/>
    </source>
</evidence>
<dbReference type="Gene3D" id="1.20.5.500">
    <property type="entry name" value="Single helix bin"/>
    <property type="match status" value="1"/>
</dbReference>
<feature type="coiled-coil region" evidence="4">
    <location>
        <begin position="13"/>
        <end position="96"/>
    </location>
</feature>
<reference evidence="6" key="2">
    <citation type="submission" date="2025-08" db="UniProtKB">
        <authorList>
            <consortium name="Ensembl"/>
        </authorList>
    </citation>
    <scope>IDENTIFICATION</scope>
</reference>
<organism evidence="6 7">
    <name type="scientific">Meleagris gallopavo</name>
    <name type="common">Wild turkey</name>
    <dbReference type="NCBI Taxonomy" id="9103"/>
    <lineage>
        <taxon>Eukaryota</taxon>
        <taxon>Metazoa</taxon>
        <taxon>Chordata</taxon>
        <taxon>Craniata</taxon>
        <taxon>Vertebrata</taxon>
        <taxon>Euteleostomi</taxon>
        <taxon>Archelosauria</taxon>
        <taxon>Archosauria</taxon>
        <taxon>Dinosauria</taxon>
        <taxon>Saurischia</taxon>
        <taxon>Theropoda</taxon>
        <taxon>Coelurosauria</taxon>
        <taxon>Aves</taxon>
        <taxon>Neognathae</taxon>
        <taxon>Galloanserae</taxon>
        <taxon>Galliformes</taxon>
        <taxon>Phasianidae</taxon>
        <taxon>Meleagridinae</taxon>
        <taxon>Meleagris</taxon>
    </lineage>
</organism>
<dbReference type="PANTHER" id="PTHR45616">
    <property type="entry name" value="GATA-TYPE DOMAIN-CONTAINING PROTEIN"/>
    <property type="match status" value="1"/>
</dbReference>
<reference evidence="6" key="3">
    <citation type="submission" date="2025-09" db="UniProtKB">
        <authorList>
            <consortium name="Ensembl"/>
        </authorList>
    </citation>
    <scope>IDENTIFICATION</scope>
</reference>
<dbReference type="GeneTree" id="ENSGT00940000162738"/>
<feature type="domain" description="IF rod" evidence="5">
    <location>
        <begin position="1"/>
        <end position="118"/>
    </location>
</feature>
<dbReference type="Proteomes" id="UP000001645">
    <property type="component" value="Chromosome 4"/>
</dbReference>
<sequence>QYQDLQNMWVNQREQLRNSYQEIQELTRQIQRLQPEIEIKRNKFYLCPLQNDRHREAIRDAEQRGSSKHNELQNALQKAKDELACMLRDYQELLNVKLALDIEIATYKTLLEGEESRWVPLSCVSSPQDASYASSCTRGESGWLLGTISPLKEWLCSSTGCSGRWCGHCTWSGSRTMEM</sequence>
<keyword evidence="1 3" id="KW-0403">Intermediate filament</keyword>
<dbReference type="SUPFAM" id="SSF64593">
    <property type="entry name" value="Intermediate filament protein, coiled coil region"/>
    <property type="match status" value="1"/>
</dbReference>
<dbReference type="GO" id="GO:0045109">
    <property type="term" value="P:intermediate filament organization"/>
    <property type="evidence" value="ECO:0007669"/>
    <property type="project" value="TreeGrafter"/>
</dbReference>
<dbReference type="InterPro" id="IPR039008">
    <property type="entry name" value="IF_rod_dom"/>
</dbReference>
<dbReference type="PROSITE" id="PS00226">
    <property type="entry name" value="IF_ROD_1"/>
    <property type="match status" value="1"/>
</dbReference>
<dbReference type="Gene3D" id="1.20.5.170">
    <property type="match status" value="1"/>
</dbReference>
<evidence type="ECO:0000256" key="2">
    <source>
        <dbReference type="ARBA" id="ARBA00023054"/>
    </source>
</evidence>
<evidence type="ECO:0000259" key="5">
    <source>
        <dbReference type="PROSITE" id="PS51842"/>
    </source>
</evidence>
<dbReference type="Ensembl" id="ENSMGAT00000025750.1">
    <property type="protein sequence ID" value="ENSMGAP00000034414.1"/>
    <property type="gene ID" value="ENSMGAG00000021760.1"/>
</dbReference>
<dbReference type="PANTHER" id="PTHR45616:SF39">
    <property type="entry name" value="KERATIN, TYPE II CYTOSKELETAL 6A-RELATED"/>
    <property type="match status" value="1"/>
</dbReference>
<dbReference type="Pfam" id="PF00038">
    <property type="entry name" value="Filament"/>
    <property type="match status" value="1"/>
</dbReference>
<evidence type="ECO:0000256" key="4">
    <source>
        <dbReference type="SAM" id="Coils"/>
    </source>
</evidence>
<dbReference type="AlphaFoldDB" id="A0A803YRL6"/>
<reference evidence="6 7" key="1">
    <citation type="journal article" date="2010" name="PLoS Biol.">
        <title>Multi-platform next-generation sequencing of the domestic turkey (Meleagris gallopavo): genome assembly and analysis.</title>
        <authorList>
            <person name="Dalloul R.A."/>
            <person name="Long J.A."/>
            <person name="Zimin A.V."/>
            <person name="Aslam L."/>
            <person name="Beal K."/>
            <person name="Blomberg L.A."/>
            <person name="Bouffard P."/>
            <person name="Burt D.W."/>
            <person name="Crasta O."/>
            <person name="Crooijmans R.P."/>
            <person name="Cooper K."/>
            <person name="Coulombe R.A."/>
            <person name="De S."/>
            <person name="Delany M.E."/>
            <person name="Dodgson J.B."/>
            <person name="Dong J.J."/>
            <person name="Evans C."/>
            <person name="Frederickson K.M."/>
            <person name="Flicek P."/>
            <person name="Florea L."/>
            <person name="Folkerts O."/>
            <person name="Groenen M.A."/>
            <person name="Harkins T.T."/>
            <person name="Herrero J."/>
            <person name="Hoffmann S."/>
            <person name="Megens H.J."/>
            <person name="Jiang A."/>
            <person name="de Jong P."/>
            <person name="Kaiser P."/>
            <person name="Kim H."/>
            <person name="Kim K.W."/>
            <person name="Kim S."/>
            <person name="Langenberger D."/>
            <person name="Lee M.K."/>
            <person name="Lee T."/>
            <person name="Mane S."/>
            <person name="Marcais G."/>
            <person name="Marz M."/>
            <person name="McElroy A.P."/>
            <person name="Modise T."/>
            <person name="Nefedov M."/>
            <person name="Notredame C."/>
            <person name="Paton I.R."/>
            <person name="Payne W.S."/>
            <person name="Pertea G."/>
            <person name="Prickett D."/>
            <person name="Puiu D."/>
            <person name="Qioa D."/>
            <person name="Raineri E."/>
            <person name="Ruffier M."/>
            <person name="Salzberg S.L."/>
            <person name="Schatz M.C."/>
            <person name="Scheuring C."/>
            <person name="Schmidt C.J."/>
            <person name="Schroeder S."/>
            <person name="Searle S.M."/>
            <person name="Smith E.J."/>
            <person name="Smith J."/>
            <person name="Sonstegard T.S."/>
            <person name="Stadler P.F."/>
            <person name="Tafer H."/>
            <person name="Tu Z.J."/>
            <person name="Van Tassell C.P."/>
            <person name="Vilella A.J."/>
            <person name="Williams K.P."/>
            <person name="Yorke J.A."/>
            <person name="Zhang L."/>
            <person name="Zhang H.B."/>
            <person name="Zhang X."/>
            <person name="Zhang Y."/>
            <person name="Reed K.M."/>
        </authorList>
    </citation>
    <scope>NUCLEOTIDE SEQUENCE [LARGE SCALE GENOMIC DNA]</scope>
</reference>
<keyword evidence="7" id="KW-1185">Reference proteome</keyword>
<dbReference type="InterPro" id="IPR018039">
    <property type="entry name" value="IF_conserved"/>
</dbReference>
<protein>
    <recommendedName>
        <fullName evidence="5">IF rod domain-containing protein</fullName>
    </recommendedName>
</protein>
<dbReference type="PROSITE" id="PS51842">
    <property type="entry name" value="IF_ROD_2"/>
    <property type="match status" value="1"/>
</dbReference>
<dbReference type="GO" id="GO:0045095">
    <property type="term" value="C:keratin filament"/>
    <property type="evidence" value="ECO:0007669"/>
    <property type="project" value="TreeGrafter"/>
</dbReference>
<dbReference type="GO" id="GO:0005615">
    <property type="term" value="C:extracellular space"/>
    <property type="evidence" value="ECO:0007669"/>
    <property type="project" value="TreeGrafter"/>
</dbReference>
<keyword evidence="2 4" id="KW-0175">Coiled coil</keyword>
<comment type="similarity">
    <text evidence="3">Belongs to the intermediate filament family.</text>
</comment>
<evidence type="ECO:0000256" key="1">
    <source>
        <dbReference type="ARBA" id="ARBA00022754"/>
    </source>
</evidence>
<evidence type="ECO:0000256" key="3">
    <source>
        <dbReference type="RuleBase" id="RU000685"/>
    </source>
</evidence>
<accession>A0A803YRL6</accession>
<dbReference type="InParanoid" id="A0A803YRL6"/>
<proteinExistence type="inferred from homology"/>
<dbReference type="GO" id="GO:0030280">
    <property type="term" value="F:structural constituent of skin epidermis"/>
    <property type="evidence" value="ECO:0007669"/>
    <property type="project" value="TreeGrafter"/>
</dbReference>